<accession>A0ABV9TLR6</accession>
<keyword evidence="3" id="KW-1185">Reference proteome</keyword>
<organism evidence="2 3">
    <name type="scientific">Kocuria oceani</name>
    <dbReference type="NCBI Taxonomy" id="988827"/>
    <lineage>
        <taxon>Bacteria</taxon>
        <taxon>Bacillati</taxon>
        <taxon>Actinomycetota</taxon>
        <taxon>Actinomycetes</taxon>
        <taxon>Micrococcales</taxon>
        <taxon>Micrococcaceae</taxon>
        <taxon>Kocuria</taxon>
    </lineage>
</organism>
<feature type="transmembrane region" description="Helical" evidence="1">
    <location>
        <begin position="7"/>
        <end position="25"/>
    </location>
</feature>
<keyword evidence="1" id="KW-0812">Transmembrane</keyword>
<evidence type="ECO:0000313" key="3">
    <source>
        <dbReference type="Proteomes" id="UP001595797"/>
    </source>
</evidence>
<feature type="transmembrane region" description="Helical" evidence="1">
    <location>
        <begin position="31"/>
        <end position="48"/>
    </location>
</feature>
<evidence type="ECO:0000313" key="2">
    <source>
        <dbReference type="EMBL" id="MFC4905026.1"/>
    </source>
</evidence>
<dbReference type="RefSeq" id="WP_277551362.1">
    <property type="nucleotide sequence ID" value="NZ_JARAMH010000008.1"/>
</dbReference>
<sequence length="184" mass="20052">MSPALRTGVRLFVFTTPAAVAVLAVATDTPAVMLLVAVPGAVAARVLLLERRRSTVPAGDAGGVTATPARPGTRSSLFPDPEAPMSDDVTFNLVQARSLRRSLATTDLTLHRLWLRYLDHGGVIGELELEAYLHELLHLPAVERDRLVLTATTMLDARCPPFLPRTNELLGIDRTQEDRADRRN</sequence>
<evidence type="ECO:0000256" key="1">
    <source>
        <dbReference type="SAM" id="Phobius"/>
    </source>
</evidence>
<name>A0ABV9TLR6_9MICC</name>
<keyword evidence="1" id="KW-0472">Membrane</keyword>
<proteinExistence type="predicted"/>
<dbReference type="Proteomes" id="UP001595797">
    <property type="component" value="Unassembled WGS sequence"/>
</dbReference>
<gene>
    <name evidence="2" type="ORF">ACFPCS_15760</name>
</gene>
<keyword evidence="1" id="KW-1133">Transmembrane helix</keyword>
<protein>
    <submittedName>
        <fullName evidence="2">Uncharacterized protein</fullName>
    </submittedName>
</protein>
<comment type="caution">
    <text evidence="2">The sequence shown here is derived from an EMBL/GenBank/DDBJ whole genome shotgun (WGS) entry which is preliminary data.</text>
</comment>
<dbReference type="EMBL" id="JBHSIW010000024">
    <property type="protein sequence ID" value="MFC4905026.1"/>
    <property type="molecule type" value="Genomic_DNA"/>
</dbReference>
<reference evidence="3" key="1">
    <citation type="journal article" date="2019" name="Int. J. Syst. Evol. Microbiol.">
        <title>The Global Catalogue of Microorganisms (GCM) 10K type strain sequencing project: providing services to taxonomists for standard genome sequencing and annotation.</title>
        <authorList>
            <consortium name="The Broad Institute Genomics Platform"/>
            <consortium name="The Broad Institute Genome Sequencing Center for Infectious Disease"/>
            <person name="Wu L."/>
            <person name="Ma J."/>
        </authorList>
    </citation>
    <scope>NUCLEOTIDE SEQUENCE [LARGE SCALE GENOMIC DNA]</scope>
    <source>
        <strain evidence="3">CGMCC 4.6946</strain>
    </source>
</reference>